<keyword evidence="1" id="KW-1133">Transmembrane helix</keyword>
<dbReference type="AlphaFoldDB" id="A0A2R6A7C0"/>
<reference evidence="2 3" key="1">
    <citation type="submission" date="2017-04" db="EMBL/GenBank/DDBJ databases">
        <title>Novel microbial lineages endemic to geothermal iron-oxide mats fill important gaps in the evolutionary history of Archaea.</title>
        <authorList>
            <person name="Jay Z.J."/>
            <person name="Beam J.P."/>
            <person name="Dlakic M."/>
            <person name="Rusch D.B."/>
            <person name="Kozubal M.A."/>
            <person name="Inskeep W.P."/>
        </authorList>
    </citation>
    <scope>NUCLEOTIDE SEQUENCE [LARGE SCALE GENOMIC DNA]</scope>
    <source>
        <strain evidence="2">BE_D</strain>
    </source>
</reference>
<organism evidence="2 3">
    <name type="scientific">Candidatus Marsarchaeota G1 archaeon BE_D</name>
    <dbReference type="NCBI Taxonomy" id="1978156"/>
    <lineage>
        <taxon>Archaea</taxon>
        <taxon>Candidatus Marsarchaeota</taxon>
        <taxon>Candidatus Marsarchaeota group 1</taxon>
    </lineage>
</organism>
<evidence type="ECO:0000313" key="3">
    <source>
        <dbReference type="Proteomes" id="UP000240569"/>
    </source>
</evidence>
<comment type="caution">
    <text evidence="2">The sequence shown here is derived from an EMBL/GenBank/DDBJ whole genome shotgun (WGS) entry which is preliminary data.</text>
</comment>
<dbReference type="EMBL" id="NEXD01000165">
    <property type="protein sequence ID" value="PSN82280.1"/>
    <property type="molecule type" value="Genomic_DNA"/>
</dbReference>
<dbReference type="Proteomes" id="UP000240569">
    <property type="component" value="Unassembled WGS sequence"/>
</dbReference>
<protein>
    <submittedName>
        <fullName evidence="2">Uncharacterized protein</fullName>
    </submittedName>
</protein>
<feature type="transmembrane region" description="Helical" evidence="1">
    <location>
        <begin position="7"/>
        <end position="30"/>
    </location>
</feature>
<feature type="transmembrane region" description="Helical" evidence="1">
    <location>
        <begin position="67"/>
        <end position="88"/>
    </location>
</feature>
<name>A0A2R6A7C0_9ARCH</name>
<proteinExistence type="predicted"/>
<gene>
    <name evidence="2" type="ORF">B9Q02_11885</name>
</gene>
<feature type="transmembrane region" description="Helical" evidence="1">
    <location>
        <begin position="36"/>
        <end position="55"/>
    </location>
</feature>
<evidence type="ECO:0000256" key="1">
    <source>
        <dbReference type="SAM" id="Phobius"/>
    </source>
</evidence>
<sequence length="89" mass="10387">MNQTPYLIYLDFLITIIGAFAIYSMNFIAYINLVPIFGTIYGIIIVIRGFITLLFHNERLFKRLPFVHLLFLFLTVILAILLNNVTIYL</sequence>
<accession>A0A2R6A7C0</accession>
<keyword evidence="1" id="KW-0472">Membrane</keyword>
<keyword evidence="1" id="KW-0812">Transmembrane</keyword>
<evidence type="ECO:0000313" key="2">
    <source>
        <dbReference type="EMBL" id="PSN82280.1"/>
    </source>
</evidence>